<name>A0A550CS86_9AGAR</name>
<comment type="similarity">
    <text evidence="1">Belongs to the EFR3 family.</text>
</comment>
<dbReference type="Pfam" id="PF21072">
    <property type="entry name" value="EFR3"/>
    <property type="match status" value="1"/>
</dbReference>
<comment type="caution">
    <text evidence="3">The sequence shown here is derived from an EMBL/GenBank/DDBJ whole genome shotgun (WGS) entry which is preliminary data.</text>
</comment>
<dbReference type="GO" id="GO:0072659">
    <property type="term" value="P:protein localization to plasma membrane"/>
    <property type="evidence" value="ECO:0007669"/>
    <property type="project" value="InterPro"/>
</dbReference>
<reference evidence="3 4" key="1">
    <citation type="journal article" date="2019" name="New Phytol.">
        <title>Comparative genomics reveals unique wood-decay strategies and fruiting body development in the Schizophyllaceae.</title>
        <authorList>
            <person name="Almasi E."/>
            <person name="Sahu N."/>
            <person name="Krizsan K."/>
            <person name="Balint B."/>
            <person name="Kovacs G.M."/>
            <person name="Kiss B."/>
            <person name="Cseklye J."/>
            <person name="Drula E."/>
            <person name="Henrissat B."/>
            <person name="Nagy I."/>
            <person name="Chovatia M."/>
            <person name="Adam C."/>
            <person name="LaButti K."/>
            <person name="Lipzen A."/>
            <person name="Riley R."/>
            <person name="Grigoriev I.V."/>
            <person name="Nagy L.G."/>
        </authorList>
    </citation>
    <scope>NUCLEOTIDE SEQUENCE [LARGE SCALE GENOMIC DNA]</scope>
    <source>
        <strain evidence="3 4">NL-1724</strain>
    </source>
</reference>
<organism evidence="3 4">
    <name type="scientific">Schizophyllum amplum</name>
    <dbReference type="NCBI Taxonomy" id="97359"/>
    <lineage>
        <taxon>Eukaryota</taxon>
        <taxon>Fungi</taxon>
        <taxon>Dikarya</taxon>
        <taxon>Basidiomycota</taxon>
        <taxon>Agaricomycotina</taxon>
        <taxon>Agaricomycetes</taxon>
        <taxon>Agaricomycetidae</taxon>
        <taxon>Agaricales</taxon>
        <taxon>Schizophyllaceae</taxon>
        <taxon>Schizophyllum</taxon>
    </lineage>
</organism>
<protein>
    <recommendedName>
        <fullName evidence="5">Protein EFR3</fullName>
    </recommendedName>
</protein>
<dbReference type="InterPro" id="IPR039786">
    <property type="entry name" value="EFR3"/>
</dbReference>
<dbReference type="AlphaFoldDB" id="A0A550CS86"/>
<feature type="compositionally biased region" description="Polar residues" evidence="2">
    <location>
        <begin position="627"/>
        <end position="636"/>
    </location>
</feature>
<dbReference type="PANTHER" id="PTHR47766">
    <property type="entry name" value="PROTEIN EFR3"/>
    <property type="match status" value="1"/>
</dbReference>
<dbReference type="InterPro" id="IPR049150">
    <property type="entry name" value="EFR3_HEAT-like_rpt"/>
</dbReference>
<accession>A0A550CS86</accession>
<dbReference type="EMBL" id="VDMD01000002">
    <property type="protein sequence ID" value="TRM67653.1"/>
    <property type="molecule type" value="Genomic_DNA"/>
</dbReference>
<feature type="region of interest" description="Disordered" evidence="2">
    <location>
        <begin position="603"/>
        <end position="638"/>
    </location>
</feature>
<feature type="region of interest" description="Disordered" evidence="2">
    <location>
        <begin position="894"/>
        <end position="938"/>
    </location>
</feature>
<evidence type="ECO:0000313" key="3">
    <source>
        <dbReference type="EMBL" id="TRM67653.1"/>
    </source>
</evidence>
<dbReference type="STRING" id="97359.A0A550CS86"/>
<evidence type="ECO:0000313" key="4">
    <source>
        <dbReference type="Proteomes" id="UP000320762"/>
    </source>
</evidence>
<feature type="compositionally biased region" description="Low complexity" evidence="2">
    <location>
        <begin position="612"/>
        <end position="622"/>
    </location>
</feature>
<gene>
    <name evidence="3" type="ORF">BD626DRAFT_564571</name>
</gene>
<evidence type="ECO:0000256" key="1">
    <source>
        <dbReference type="ARBA" id="ARBA00010216"/>
    </source>
</evidence>
<dbReference type="Proteomes" id="UP000320762">
    <property type="component" value="Unassembled WGS sequence"/>
</dbReference>
<proteinExistence type="inferred from homology"/>
<feature type="compositionally biased region" description="Basic and acidic residues" evidence="2">
    <location>
        <begin position="495"/>
        <end position="504"/>
    </location>
</feature>
<feature type="compositionally biased region" description="Polar residues" evidence="2">
    <location>
        <begin position="894"/>
        <end position="907"/>
    </location>
</feature>
<dbReference type="OrthoDB" id="274691at2759"/>
<sequence length="969" mass="105845">MNIFTPNHVQLLNACFPPTSALLTSGPGFNPNSQELSKLTYYALNHPAKLTKLGSELDKRIKYEARKAQAGNMRSRVLVLMTLAVYRALATECRRDIALLSPSLMSSIDAVMLSLSQDLEVAARAASVFTAWTTYTDGHLVGADAPFTQDYLSVTRRFSELASSTAADHELRNRTRLVGFAAVMGALTSEALYNDSAQFREQVSILVRPVLVNILQADLGVLNEQAHSIKESPMSPYLAEFRTRPTMERRAASIHMHIDGDKGPSSKDVSNAALHALLSLLDHVNGGQLGYIMRSSFDNLDSLNGWIQKEHCSWLAQKTADWARYQYRYAVPTWLVERLLESQESTMATPQHTALVSMITTVFSSPTPLINLSTSDIITNLITFLIQRTHVNANDALLPALVECISSLGCHVYYADQIQDLAGELISRLTTIEAKDLSHASKPEHGRSRAESIRCLLAGLLGLIISANKHEPPPTGRRNSRARSPTMSISSGNRTSHEQDVTVRERVPRRTRVLPAVWQDTLSLLCDPEYAVRADYTEALKFYISNEMPKDEEPVADGSDQPPQAADDAVQQATILRGSDGSTKLVQAVHAYCYLLATTSGLERTVSPQPSPSGRSSPSASSRKFDTATSEATTRRSYAPVRGRKMSVVYRLLDRETPRVTASTSACLSDYAHILDVQTALHRQTPVRALLTSVPALLAIANTTETEDAGARQHVAAIHLVLAELWLRIAKIWQCDDLVKLAEAALSTKPAWLTLPTSPEAEVGMYHSPREPVVFPNVEADIMWHGVDAQSAIMSLISSANVQRATGMDQQGLLRRLGAKWTADAVLLDSVDKSSTTSSIKGDDVSPLLKITPALLRVENNMSIASLARSTRGVGVTDLREALEGRNSITMSSSALVKPASVSTADHGSSVYEGGSRLTPSRSRTRPKRAPPTRPGEVRDVLSKLGIGKQNASLLKSTLQRPDQRQVTT</sequence>
<dbReference type="PANTHER" id="PTHR47766:SF1">
    <property type="entry name" value="PROTEIN EFR3"/>
    <property type="match status" value="1"/>
</dbReference>
<keyword evidence="4" id="KW-1185">Reference proteome</keyword>
<evidence type="ECO:0000256" key="2">
    <source>
        <dbReference type="SAM" id="MobiDB-lite"/>
    </source>
</evidence>
<feature type="compositionally biased region" description="Polar residues" evidence="2">
    <location>
        <begin position="482"/>
        <end position="494"/>
    </location>
</feature>
<feature type="region of interest" description="Disordered" evidence="2">
    <location>
        <begin position="468"/>
        <end position="504"/>
    </location>
</feature>
<evidence type="ECO:0008006" key="5">
    <source>
        <dbReference type="Google" id="ProtNLM"/>
    </source>
</evidence>